<evidence type="ECO:0000256" key="5">
    <source>
        <dbReference type="ARBA" id="ARBA00010617"/>
    </source>
</evidence>
<dbReference type="GO" id="GO:0016705">
    <property type="term" value="F:oxidoreductase activity, acting on paired donors, with incorporation or reduction of molecular oxygen"/>
    <property type="evidence" value="ECO:0007669"/>
    <property type="project" value="InterPro"/>
</dbReference>
<keyword evidence="8" id="KW-0256">Endoplasmic reticulum</keyword>
<dbReference type="Proteomes" id="UP001233999">
    <property type="component" value="Unassembled WGS sequence"/>
</dbReference>
<keyword evidence="10 15" id="KW-0560">Oxidoreductase</keyword>
<evidence type="ECO:0000256" key="1">
    <source>
        <dbReference type="ARBA" id="ARBA00001971"/>
    </source>
</evidence>
<evidence type="ECO:0000256" key="11">
    <source>
        <dbReference type="ARBA" id="ARBA00023004"/>
    </source>
</evidence>
<reference evidence="16" key="1">
    <citation type="journal article" date="2023" name="IScience">
        <title>Live-bearing cockroach genome reveals convergent evolutionary mechanisms linked to viviparity in insects and beyond.</title>
        <authorList>
            <person name="Fouks B."/>
            <person name="Harrison M.C."/>
            <person name="Mikhailova A.A."/>
            <person name="Marchal E."/>
            <person name="English S."/>
            <person name="Carruthers M."/>
            <person name="Jennings E.C."/>
            <person name="Chiamaka E.L."/>
            <person name="Frigard R.A."/>
            <person name="Pippel M."/>
            <person name="Attardo G.M."/>
            <person name="Benoit J.B."/>
            <person name="Bornberg-Bauer E."/>
            <person name="Tobe S.S."/>
        </authorList>
    </citation>
    <scope>NUCLEOTIDE SEQUENCE</scope>
    <source>
        <strain evidence="16">Stay&amp;Tobe</strain>
    </source>
</reference>
<evidence type="ECO:0000256" key="4">
    <source>
        <dbReference type="ARBA" id="ARBA00004406"/>
    </source>
</evidence>
<comment type="caution">
    <text evidence="16">The sequence shown here is derived from an EMBL/GenBank/DDBJ whole genome shotgun (WGS) entry which is preliminary data.</text>
</comment>
<evidence type="ECO:0000256" key="10">
    <source>
        <dbReference type="ARBA" id="ARBA00023002"/>
    </source>
</evidence>
<protein>
    <recommendedName>
        <fullName evidence="18">Cytochrome P450</fullName>
    </recommendedName>
</protein>
<reference evidence="16" key="2">
    <citation type="submission" date="2023-05" db="EMBL/GenBank/DDBJ databases">
        <authorList>
            <person name="Fouks B."/>
        </authorList>
    </citation>
    <scope>NUCLEOTIDE SEQUENCE</scope>
    <source>
        <strain evidence="16">Stay&amp;Tobe</strain>
        <tissue evidence="16">Testes</tissue>
    </source>
</reference>
<comment type="subcellular location">
    <subcellularLocation>
        <location evidence="4">Endoplasmic reticulum membrane</location>
        <topology evidence="4">Peripheral membrane protein</topology>
    </subcellularLocation>
    <subcellularLocation>
        <location evidence="3">Microsome membrane</location>
        <topology evidence="3">Peripheral membrane protein</topology>
    </subcellularLocation>
</comment>
<evidence type="ECO:0000256" key="9">
    <source>
        <dbReference type="ARBA" id="ARBA00022848"/>
    </source>
</evidence>
<dbReference type="InterPro" id="IPR017972">
    <property type="entry name" value="Cyt_P450_CS"/>
</dbReference>
<evidence type="ECO:0000256" key="7">
    <source>
        <dbReference type="ARBA" id="ARBA00022723"/>
    </source>
</evidence>
<gene>
    <name evidence="16" type="ORF">L9F63_023089</name>
</gene>
<evidence type="ECO:0000256" key="6">
    <source>
        <dbReference type="ARBA" id="ARBA00022617"/>
    </source>
</evidence>
<dbReference type="PANTHER" id="PTHR24292">
    <property type="entry name" value="CYTOCHROME P450"/>
    <property type="match status" value="1"/>
</dbReference>
<keyword evidence="17" id="KW-1185">Reference proteome</keyword>
<dbReference type="GO" id="GO:0004497">
    <property type="term" value="F:monooxygenase activity"/>
    <property type="evidence" value="ECO:0007669"/>
    <property type="project" value="UniProtKB-KW"/>
</dbReference>
<dbReference type="InterPro" id="IPR036396">
    <property type="entry name" value="Cyt_P450_sf"/>
</dbReference>
<name>A0AAD7ZJX1_DIPPU</name>
<dbReference type="Pfam" id="PF00067">
    <property type="entry name" value="p450"/>
    <property type="match status" value="1"/>
</dbReference>
<evidence type="ECO:0000256" key="12">
    <source>
        <dbReference type="ARBA" id="ARBA00023033"/>
    </source>
</evidence>
<dbReference type="InterPro" id="IPR050476">
    <property type="entry name" value="Insect_CytP450_Detox"/>
</dbReference>
<dbReference type="PRINTS" id="PR00465">
    <property type="entry name" value="EP450IV"/>
</dbReference>
<dbReference type="Gene3D" id="1.10.630.10">
    <property type="entry name" value="Cytochrome P450"/>
    <property type="match status" value="1"/>
</dbReference>
<keyword evidence="11 14" id="KW-0408">Iron</keyword>
<comment type="function">
    <text evidence="2">May be involved in the metabolism of insect hormones and in the breakdown of synthetic insecticides.</text>
</comment>
<evidence type="ECO:0000256" key="8">
    <source>
        <dbReference type="ARBA" id="ARBA00022824"/>
    </source>
</evidence>
<feature type="non-terminal residue" evidence="16">
    <location>
        <position position="1"/>
    </location>
</feature>
<keyword evidence="9" id="KW-0492">Microsome</keyword>
<proteinExistence type="inferred from homology"/>
<keyword evidence="7 14" id="KW-0479">Metal-binding</keyword>
<evidence type="ECO:0000256" key="13">
    <source>
        <dbReference type="ARBA" id="ARBA00023136"/>
    </source>
</evidence>
<evidence type="ECO:0008006" key="18">
    <source>
        <dbReference type="Google" id="ProtNLM"/>
    </source>
</evidence>
<dbReference type="PROSITE" id="PS00086">
    <property type="entry name" value="CYTOCHROME_P450"/>
    <property type="match status" value="1"/>
</dbReference>
<evidence type="ECO:0000256" key="15">
    <source>
        <dbReference type="RuleBase" id="RU000461"/>
    </source>
</evidence>
<keyword evidence="6 14" id="KW-0349">Heme</keyword>
<evidence type="ECO:0000256" key="3">
    <source>
        <dbReference type="ARBA" id="ARBA00004174"/>
    </source>
</evidence>
<comment type="similarity">
    <text evidence="5 15">Belongs to the cytochrome P450 family.</text>
</comment>
<keyword evidence="13" id="KW-0472">Membrane</keyword>
<organism evidence="16 17">
    <name type="scientific">Diploptera punctata</name>
    <name type="common">Pacific beetle cockroach</name>
    <dbReference type="NCBI Taxonomy" id="6984"/>
    <lineage>
        <taxon>Eukaryota</taxon>
        <taxon>Metazoa</taxon>
        <taxon>Ecdysozoa</taxon>
        <taxon>Arthropoda</taxon>
        <taxon>Hexapoda</taxon>
        <taxon>Insecta</taxon>
        <taxon>Pterygota</taxon>
        <taxon>Neoptera</taxon>
        <taxon>Polyneoptera</taxon>
        <taxon>Dictyoptera</taxon>
        <taxon>Blattodea</taxon>
        <taxon>Blaberoidea</taxon>
        <taxon>Blaberidae</taxon>
        <taxon>Diplopterinae</taxon>
        <taxon>Diploptera</taxon>
    </lineage>
</organism>
<dbReference type="AlphaFoldDB" id="A0AAD7ZJX1"/>
<dbReference type="GO" id="GO:0020037">
    <property type="term" value="F:heme binding"/>
    <property type="evidence" value="ECO:0007669"/>
    <property type="project" value="InterPro"/>
</dbReference>
<evidence type="ECO:0000256" key="2">
    <source>
        <dbReference type="ARBA" id="ARBA00003690"/>
    </source>
</evidence>
<dbReference type="EMBL" id="JASPKZ010007846">
    <property type="protein sequence ID" value="KAJ9581730.1"/>
    <property type="molecule type" value="Genomic_DNA"/>
</dbReference>
<evidence type="ECO:0000313" key="16">
    <source>
        <dbReference type="EMBL" id="KAJ9581730.1"/>
    </source>
</evidence>
<dbReference type="PANTHER" id="PTHR24292:SF54">
    <property type="entry name" value="CYP9F3-RELATED"/>
    <property type="match status" value="1"/>
</dbReference>
<keyword evidence="12 15" id="KW-0503">Monooxygenase</keyword>
<dbReference type="PRINTS" id="PR00385">
    <property type="entry name" value="P450"/>
</dbReference>
<sequence length="173" mass="19762">MNPDIQERLRQEIESVVEEHGGVTYESVNEMKYLSQVISETFRMYPPVSQLNRECNKSYTIPGTDLMIDEGTQVVVPVLGLHMDPAYYPDPDKFDPERFNSEEADKRNNYVFLPFGEGPRICIGMRFGLMQIKVGLISLLQNYEFSICEKTAIPPTVNPRIFITAALEGIHLQ</sequence>
<dbReference type="InterPro" id="IPR001128">
    <property type="entry name" value="Cyt_P450"/>
</dbReference>
<dbReference type="GO" id="GO:0005789">
    <property type="term" value="C:endoplasmic reticulum membrane"/>
    <property type="evidence" value="ECO:0007669"/>
    <property type="project" value="UniProtKB-SubCell"/>
</dbReference>
<dbReference type="SUPFAM" id="SSF48264">
    <property type="entry name" value="Cytochrome P450"/>
    <property type="match status" value="1"/>
</dbReference>
<dbReference type="InterPro" id="IPR002403">
    <property type="entry name" value="Cyt_P450_E_grp-IV"/>
</dbReference>
<evidence type="ECO:0000256" key="14">
    <source>
        <dbReference type="PIRSR" id="PIRSR602403-1"/>
    </source>
</evidence>
<accession>A0AAD7ZJX1</accession>
<dbReference type="GO" id="GO:0005506">
    <property type="term" value="F:iron ion binding"/>
    <property type="evidence" value="ECO:0007669"/>
    <property type="project" value="InterPro"/>
</dbReference>
<evidence type="ECO:0000313" key="17">
    <source>
        <dbReference type="Proteomes" id="UP001233999"/>
    </source>
</evidence>
<feature type="binding site" description="axial binding residue" evidence="14">
    <location>
        <position position="122"/>
    </location>
    <ligand>
        <name>heme</name>
        <dbReference type="ChEBI" id="CHEBI:30413"/>
    </ligand>
    <ligandPart>
        <name>Fe</name>
        <dbReference type="ChEBI" id="CHEBI:18248"/>
    </ligandPart>
</feature>
<comment type="cofactor">
    <cofactor evidence="1 14">
        <name>heme</name>
        <dbReference type="ChEBI" id="CHEBI:30413"/>
    </cofactor>
</comment>